<dbReference type="PANTHER" id="PTHR30572:SF4">
    <property type="entry name" value="ABC TRANSPORTER PERMEASE YTRF"/>
    <property type="match status" value="1"/>
</dbReference>
<feature type="transmembrane region" description="Helical" evidence="7">
    <location>
        <begin position="262"/>
        <end position="287"/>
    </location>
</feature>
<dbReference type="PANTHER" id="PTHR30572">
    <property type="entry name" value="MEMBRANE COMPONENT OF TRANSPORTER-RELATED"/>
    <property type="match status" value="1"/>
</dbReference>
<evidence type="ECO:0000259" key="9">
    <source>
        <dbReference type="Pfam" id="PF12704"/>
    </source>
</evidence>
<comment type="caution">
    <text evidence="10">The sequence shown here is derived from an EMBL/GenBank/DDBJ whole genome shotgun (WGS) entry which is preliminary data.</text>
</comment>
<feature type="non-terminal residue" evidence="10">
    <location>
        <position position="392"/>
    </location>
</feature>
<dbReference type="InterPro" id="IPR050250">
    <property type="entry name" value="Macrolide_Exporter_MacB"/>
</dbReference>
<protein>
    <submittedName>
        <fullName evidence="10">FtsX-like permease family protein</fullName>
    </submittedName>
</protein>
<dbReference type="InterPro" id="IPR003838">
    <property type="entry name" value="ABC3_permease_C"/>
</dbReference>
<evidence type="ECO:0000313" key="11">
    <source>
        <dbReference type="Proteomes" id="UP000437709"/>
    </source>
</evidence>
<dbReference type="GO" id="GO:0022857">
    <property type="term" value="F:transmembrane transporter activity"/>
    <property type="evidence" value="ECO:0007669"/>
    <property type="project" value="TreeGrafter"/>
</dbReference>
<evidence type="ECO:0000256" key="1">
    <source>
        <dbReference type="ARBA" id="ARBA00004651"/>
    </source>
</evidence>
<keyword evidence="2" id="KW-1003">Cell membrane</keyword>
<feature type="transmembrane region" description="Helical" evidence="7">
    <location>
        <begin position="352"/>
        <end position="376"/>
    </location>
</feature>
<reference evidence="10 11" key="1">
    <citation type="submission" date="2019-10" db="EMBL/GenBank/DDBJ databases">
        <title>Georgenia wutianyii sp. nov. and Georgenia yuyongxinii sp. nov. isolated from plateau pika (Ochotona curzoniae) in the Qinghai-Tibet plateau of China.</title>
        <authorList>
            <person name="Tian Z."/>
        </authorList>
    </citation>
    <scope>NUCLEOTIDE SEQUENCE [LARGE SCALE GENOMIC DNA]</scope>
    <source>
        <strain evidence="10 11">JCM 19765</strain>
    </source>
</reference>
<keyword evidence="3 7" id="KW-0812">Transmembrane</keyword>
<dbReference type="RefSeq" id="WP_152816204.1">
    <property type="nucleotide sequence ID" value="NZ_WHPC01000071.1"/>
</dbReference>
<keyword evidence="11" id="KW-1185">Reference proteome</keyword>
<comment type="similarity">
    <text evidence="6">Belongs to the ABC-4 integral membrane protein family.</text>
</comment>
<dbReference type="EMBL" id="WHPC01000071">
    <property type="protein sequence ID" value="MPV38285.1"/>
    <property type="molecule type" value="Genomic_DNA"/>
</dbReference>
<dbReference type="GO" id="GO:0005886">
    <property type="term" value="C:plasma membrane"/>
    <property type="evidence" value="ECO:0007669"/>
    <property type="project" value="UniProtKB-SubCell"/>
</dbReference>
<keyword evidence="4 7" id="KW-1133">Transmembrane helix</keyword>
<feature type="domain" description="ABC3 transporter permease C-terminal" evidence="8">
    <location>
        <begin position="266"/>
        <end position="385"/>
    </location>
</feature>
<gene>
    <name evidence="10" type="ORF">GB881_14740</name>
</gene>
<dbReference type="Proteomes" id="UP000437709">
    <property type="component" value="Unassembled WGS sequence"/>
</dbReference>
<evidence type="ECO:0000259" key="8">
    <source>
        <dbReference type="Pfam" id="PF02687"/>
    </source>
</evidence>
<sequence length="392" mass="39715">MIRLTWAQTRRSAGRLAAAAVAIVVGTAFVAATLLAGSLIKDATYGAVTASLGDADVIVRPAGTELTPEVVSGLDSLDGVSAAEGMVQVYGQVRAGGTQDSALLTPVAASAELDPYEWVSGDAPADDGELALTESAAERLGVAPGDEVRVERDVLTTDDEWVTRGVDLVLSGTVADPPAIVAPFSTVLVSRANVETWAAELRPDATVTYESVLVAAADGTAPDALADTLRSAVPDTLVRTAEEEALARTEELTGSTESLTALVLGFGCVAMFVAAIVIANTFQVLVAQRARTLALLRCVGATKAQVHRSVLLEAAALGLLASLAGLAAGLGLGQVALWFLQSADLGIALPAAISPTPAVVAVPLLTGTAVTLLAALGPARAATRVAPVSALR</sequence>
<proteinExistence type="inferred from homology"/>
<accession>A0A6N7EP27</accession>
<dbReference type="Pfam" id="PF12704">
    <property type="entry name" value="MacB_PCD"/>
    <property type="match status" value="1"/>
</dbReference>
<comment type="subcellular location">
    <subcellularLocation>
        <location evidence="1">Cell membrane</location>
        <topology evidence="1">Multi-pass membrane protein</topology>
    </subcellularLocation>
</comment>
<name>A0A6N7EP27_9MICO</name>
<dbReference type="AlphaFoldDB" id="A0A6N7EP27"/>
<evidence type="ECO:0000256" key="3">
    <source>
        <dbReference type="ARBA" id="ARBA00022692"/>
    </source>
</evidence>
<keyword evidence="5 7" id="KW-0472">Membrane</keyword>
<evidence type="ECO:0000256" key="2">
    <source>
        <dbReference type="ARBA" id="ARBA00022475"/>
    </source>
</evidence>
<feature type="domain" description="MacB-like periplasmic core" evidence="9">
    <location>
        <begin position="18"/>
        <end position="231"/>
    </location>
</feature>
<evidence type="ECO:0000256" key="5">
    <source>
        <dbReference type="ARBA" id="ARBA00023136"/>
    </source>
</evidence>
<organism evidence="10 11">
    <name type="scientific">Georgenia subflava</name>
    <dbReference type="NCBI Taxonomy" id="1622177"/>
    <lineage>
        <taxon>Bacteria</taxon>
        <taxon>Bacillati</taxon>
        <taxon>Actinomycetota</taxon>
        <taxon>Actinomycetes</taxon>
        <taxon>Micrococcales</taxon>
        <taxon>Bogoriellaceae</taxon>
        <taxon>Georgenia</taxon>
    </lineage>
</organism>
<dbReference type="OrthoDB" id="9780560at2"/>
<evidence type="ECO:0000256" key="7">
    <source>
        <dbReference type="SAM" id="Phobius"/>
    </source>
</evidence>
<feature type="transmembrane region" description="Helical" evidence="7">
    <location>
        <begin position="317"/>
        <end position="340"/>
    </location>
</feature>
<evidence type="ECO:0000313" key="10">
    <source>
        <dbReference type="EMBL" id="MPV38285.1"/>
    </source>
</evidence>
<evidence type="ECO:0000256" key="6">
    <source>
        <dbReference type="ARBA" id="ARBA00038076"/>
    </source>
</evidence>
<dbReference type="Pfam" id="PF02687">
    <property type="entry name" value="FtsX"/>
    <property type="match status" value="1"/>
</dbReference>
<dbReference type="InterPro" id="IPR025857">
    <property type="entry name" value="MacB_PCD"/>
</dbReference>
<evidence type="ECO:0000256" key="4">
    <source>
        <dbReference type="ARBA" id="ARBA00022989"/>
    </source>
</evidence>